<organism evidence="7 8">
    <name type="scientific">Acidithrix ferrooxidans</name>
    <dbReference type="NCBI Taxonomy" id="1280514"/>
    <lineage>
        <taxon>Bacteria</taxon>
        <taxon>Bacillati</taxon>
        <taxon>Actinomycetota</taxon>
        <taxon>Acidimicrobiia</taxon>
        <taxon>Acidimicrobiales</taxon>
        <taxon>Acidimicrobiaceae</taxon>
        <taxon>Acidithrix</taxon>
    </lineage>
</organism>
<sequence>MKRRLAAASRLTDIQDGFTMVELMVIVLIIGILAAIAIPTYLGVSASAQNKQAEATLRNAFSAEKIYFFQHNGYSSINATQLAKIEPSLSYVDAIAPSKVNEVDVWYATGGVPHGTYAPECITTYSQTGNYYSIYDNGGTSMAPIQYLKSTQMPTTCGGSGWSTTTTAAGW</sequence>
<dbReference type="InterPro" id="IPR012902">
    <property type="entry name" value="N_methyl_site"/>
</dbReference>
<dbReference type="InterPro" id="IPR045584">
    <property type="entry name" value="Pilin-like"/>
</dbReference>
<dbReference type="Pfam" id="PF07963">
    <property type="entry name" value="N_methyl"/>
    <property type="match status" value="1"/>
</dbReference>
<keyword evidence="8" id="KW-1185">Reference proteome</keyword>
<dbReference type="EMBL" id="JXYS01000029">
    <property type="protein sequence ID" value="KJF17809.1"/>
    <property type="molecule type" value="Genomic_DNA"/>
</dbReference>
<dbReference type="AlphaFoldDB" id="A0A0D8HIW3"/>
<dbReference type="RefSeq" id="WP_082058542.1">
    <property type="nucleotide sequence ID" value="NZ_JXYS01000029.1"/>
</dbReference>
<keyword evidence="3 6" id="KW-0812">Transmembrane</keyword>
<gene>
    <name evidence="7" type="primary">pilE</name>
    <name evidence="7" type="ORF">AXFE_13060</name>
</gene>
<evidence type="ECO:0000256" key="5">
    <source>
        <dbReference type="ARBA" id="ARBA00023136"/>
    </source>
</evidence>
<dbReference type="STRING" id="1280514.AXFE_13060"/>
<dbReference type="PANTHER" id="PTHR30093">
    <property type="entry name" value="GENERAL SECRETION PATHWAY PROTEIN G"/>
    <property type="match status" value="1"/>
</dbReference>
<accession>A0A0D8HIW3</accession>
<proteinExistence type="predicted"/>
<dbReference type="GO" id="GO:0016020">
    <property type="term" value="C:membrane"/>
    <property type="evidence" value="ECO:0007669"/>
    <property type="project" value="UniProtKB-SubCell"/>
</dbReference>
<dbReference type="NCBIfam" id="TIGR02532">
    <property type="entry name" value="IV_pilin_GFxxxE"/>
    <property type="match status" value="1"/>
</dbReference>
<dbReference type="SUPFAM" id="SSF54523">
    <property type="entry name" value="Pili subunits"/>
    <property type="match status" value="1"/>
</dbReference>
<keyword evidence="5 6" id="KW-0472">Membrane</keyword>
<comment type="caution">
    <text evidence="7">The sequence shown here is derived from an EMBL/GenBank/DDBJ whole genome shotgun (WGS) entry which is preliminary data.</text>
</comment>
<dbReference type="Gene3D" id="3.30.700.10">
    <property type="entry name" value="Glycoprotein, Type 4 Pilin"/>
    <property type="match status" value="1"/>
</dbReference>
<reference evidence="7 8" key="1">
    <citation type="submission" date="2015-01" db="EMBL/GenBank/DDBJ databases">
        <title>Draft genome of the acidophilic iron oxidizer Acidithrix ferrooxidans strain Py-F3.</title>
        <authorList>
            <person name="Poehlein A."/>
            <person name="Eisen S."/>
            <person name="Schloemann M."/>
            <person name="Johnson B.D."/>
            <person name="Daniel R."/>
            <person name="Muehling M."/>
        </authorList>
    </citation>
    <scope>NUCLEOTIDE SEQUENCE [LARGE SCALE GENOMIC DNA]</scope>
    <source>
        <strain evidence="7 8">Py-F3</strain>
    </source>
</reference>
<evidence type="ECO:0000256" key="4">
    <source>
        <dbReference type="ARBA" id="ARBA00022989"/>
    </source>
</evidence>
<evidence type="ECO:0000313" key="8">
    <source>
        <dbReference type="Proteomes" id="UP000032360"/>
    </source>
</evidence>
<evidence type="ECO:0000256" key="3">
    <source>
        <dbReference type="ARBA" id="ARBA00022692"/>
    </source>
</evidence>
<comment type="subcellular location">
    <subcellularLocation>
        <location evidence="1">Membrane</location>
        <topology evidence="1">Single-pass membrane protein</topology>
    </subcellularLocation>
</comment>
<dbReference type="Proteomes" id="UP000032360">
    <property type="component" value="Unassembled WGS sequence"/>
</dbReference>
<protein>
    <submittedName>
        <fullName evidence="7">Fimbrial protein</fullName>
    </submittedName>
</protein>
<evidence type="ECO:0000256" key="2">
    <source>
        <dbReference type="ARBA" id="ARBA00022481"/>
    </source>
</evidence>
<evidence type="ECO:0000313" key="7">
    <source>
        <dbReference type="EMBL" id="KJF17809.1"/>
    </source>
</evidence>
<feature type="transmembrane region" description="Helical" evidence="6">
    <location>
        <begin position="21"/>
        <end position="42"/>
    </location>
</feature>
<evidence type="ECO:0000256" key="6">
    <source>
        <dbReference type="SAM" id="Phobius"/>
    </source>
</evidence>
<keyword evidence="2" id="KW-0488">Methylation</keyword>
<keyword evidence="4 6" id="KW-1133">Transmembrane helix</keyword>
<evidence type="ECO:0000256" key="1">
    <source>
        <dbReference type="ARBA" id="ARBA00004167"/>
    </source>
</evidence>
<dbReference type="PANTHER" id="PTHR30093:SF44">
    <property type="entry name" value="TYPE II SECRETION SYSTEM CORE PROTEIN G"/>
    <property type="match status" value="1"/>
</dbReference>
<name>A0A0D8HIW3_9ACTN</name>